<dbReference type="Pfam" id="PF01968">
    <property type="entry name" value="Hydantoinase_A"/>
    <property type="match status" value="1"/>
</dbReference>
<dbReference type="InterPro" id="IPR002821">
    <property type="entry name" value="Hydantoinase_A"/>
</dbReference>
<reference evidence="4" key="1">
    <citation type="journal article" date="2019" name="Int. J. Syst. Evol. Microbiol.">
        <title>The Global Catalogue of Microorganisms (GCM) 10K type strain sequencing project: providing services to taxonomists for standard genome sequencing and annotation.</title>
        <authorList>
            <consortium name="The Broad Institute Genomics Platform"/>
            <consortium name="The Broad Institute Genome Sequencing Center for Infectious Disease"/>
            <person name="Wu L."/>
            <person name="Ma J."/>
        </authorList>
    </citation>
    <scope>NUCLEOTIDE SEQUENCE [LARGE SCALE GENOMIC DNA]</scope>
    <source>
        <strain evidence="4">NBRC 111368</strain>
    </source>
</reference>
<evidence type="ECO:0000313" key="3">
    <source>
        <dbReference type="EMBL" id="MFC6643594.1"/>
    </source>
</evidence>
<dbReference type="Proteomes" id="UP001596403">
    <property type="component" value="Unassembled WGS sequence"/>
</dbReference>
<keyword evidence="4" id="KW-1185">Reference proteome</keyword>
<sequence>MKRIGIDVGGTNTDAALLDGDRVLASVKTFTTADVTSGVRTALNDLLAQAGDAAQDTIAVMIGTTHFTNAVVERRNLGRAAAIRIALPASASLVPFCDWPRDLAAKVNGGVYLVEGGHEYDGRPLVPMNERAVAEAARKIAADGIPAVAISATFSPLTAECEERAAEIVRNEAPDVHVTMSSTLGRIGLLERENVALMNASLIGLARETTRAFVDAVRDSGIEAQLFITQNDGTVVKADAAREYPVFSFASGPTNSMRGAALLAGIEDAVVCDVGGTTADVGCLVNGFPREANNVVEVGGVRTLFRMPDLLSVALGGGTKVTRDPLSVGPESVGYRLGQEALVFGGEQVTATDIAVAAGLIDIGDKSRVAGLSADFVSRALAVMHDRIAEAVDRMKTDATEIPLLAAGGGAMLIPETMPGISKVVHVEHNGVANAVGAAMAQISGETDRIYRDMERDDAIAAARADAIAAAIEAGADKDSIKVIEVEDLPLSYLPGRAIRTRVRVVGDAAALKGTVSA</sequence>
<dbReference type="InterPro" id="IPR043129">
    <property type="entry name" value="ATPase_NBD"/>
</dbReference>
<protein>
    <submittedName>
        <fullName evidence="3">Hydantoinase/oxoprolinase N-terminal domain-containing protein</fullName>
    </submittedName>
</protein>
<feature type="domain" description="Hydantoinase/oxoprolinase N-terminal" evidence="2">
    <location>
        <begin position="3"/>
        <end position="172"/>
    </location>
</feature>
<dbReference type="Gene3D" id="3.30.420.40">
    <property type="match status" value="1"/>
</dbReference>
<dbReference type="InterPro" id="IPR008040">
    <property type="entry name" value="Hydant_A_N"/>
</dbReference>
<dbReference type="SUPFAM" id="SSF53067">
    <property type="entry name" value="Actin-like ATPase domain"/>
    <property type="match status" value="1"/>
</dbReference>
<proteinExistence type="predicted"/>
<dbReference type="Pfam" id="PF05378">
    <property type="entry name" value="Hydant_A_N"/>
    <property type="match status" value="1"/>
</dbReference>
<accession>A0ABW1Z2K7</accession>
<dbReference type="PANTHER" id="PTHR11365">
    <property type="entry name" value="5-OXOPROLINASE RELATED"/>
    <property type="match status" value="1"/>
</dbReference>
<evidence type="ECO:0000259" key="1">
    <source>
        <dbReference type="Pfam" id="PF01968"/>
    </source>
</evidence>
<dbReference type="EMBL" id="JBHSWA010000003">
    <property type="protein sequence ID" value="MFC6643594.1"/>
    <property type="molecule type" value="Genomic_DNA"/>
</dbReference>
<feature type="domain" description="Hydantoinase A/oxoprolinase" evidence="1">
    <location>
        <begin position="192"/>
        <end position="362"/>
    </location>
</feature>
<name>A0ABW1Z2K7_9RHOB</name>
<evidence type="ECO:0000313" key="4">
    <source>
        <dbReference type="Proteomes" id="UP001596403"/>
    </source>
</evidence>
<evidence type="ECO:0000259" key="2">
    <source>
        <dbReference type="Pfam" id="PF05378"/>
    </source>
</evidence>
<gene>
    <name evidence="3" type="ORF">ACFQAU_19645</name>
</gene>
<organism evidence="3 4">
    <name type="scientific">Sulfitobacter profundi</name>
    <dbReference type="NCBI Taxonomy" id="2679961"/>
    <lineage>
        <taxon>Bacteria</taxon>
        <taxon>Pseudomonadati</taxon>
        <taxon>Pseudomonadota</taxon>
        <taxon>Alphaproteobacteria</taxon>
        <taxon>Rhodobacterales</taxon>
        <taxon>Roseobacteraceae</taxon>
        <taxon>Sulfitobacter</taxon>
    </lineage>
</organism>
<comment type="caution">
    <text evidence="3">The sequence shown here is derived from an EMBL/GenBank/DDBJ whole genome shotgun (WGS) entry which is preliminary data.</text>
</comment>
<dbReference type="RefSeq" id="WP_132445903.1">
    <property type="nucleotide sequence ID" value="NZ_JBHSWA010000003.1"/>
</dbReference>
<dbReference type="InterPro" id="IPR045079">
    <property type="entry name" value="Oxoprolinase-like"/>
</dbReference>
<dbReference type="PANTHER" id="PTHR11365:SF10">
    <property type="entry name" value="HYDANTOINASE_OXOPROLINASE"/>
    <property type="match status" value="1"/>
</dbReference>